<sequence length="100" mass="11161">MFLTIFQGFEENFNELLTDAETPSSDAATPVSSYPSSPASSSSALSKKHHIPRPSNAYIIFRSQFVAINKEILSKAQQTASKMAGVAWRQLPKEKQDHYR</sequence>
<keyword evidence="3" id="KW-1185">Reference proteome</keyword>
<feature type="region of interest" description="Disordered" evidence="1">
    <location>
        <begin position="17"/>
        <end position="50"/>
    </location>
</feature>
<dbReference type="EMBL" id="JAUEPU010000148">
    <property type="protein sequence ID" value="KAK0475596.1"/>
    <property type="molecule type" value="Genomic_DNA"/>
</dbReference>
<evidence type="ECO:0000256" key="1">
    <source>
        <dbReference type="SAM" id="MobiDB-lite"/>
    </source>
</evidence>
<organism evidence="2 3">
    <name type="scientific">Armillaria luteobubalina</name>
    <dbReference type="NCBI Taxonomy" id="153913"/>
    <lineage>
        <taxon>Eukaryota</taxon>
        <taxon>Fungi</taxon>
        <taxon>Dikarya</taxon>
        <taxon>Basidiomycota</taxon>
        <taxon>Agaricomycotina</taxon>
        <taxon>Agaricomycetes</taxon>
        <taxon>Agaricomycetidae</taxon>
        <taxon>Agaricales</taxon>
        <taxon>Marasmiineae</taxon>
        <taxon>Physalacriaceae</taxon>
        <taxon>Armillaria</taxon>
    </lineage>
</organism>
<dbReference type="Gene3D" id="1.10.30.10">
    <property type="entry name" value="High mobility group box domain"/>
    <property type="match status" value="1"/>
</dbReference>
<evidence type="ECO:0000313" key="2">
    <source>
        <dbReference type="EMBL" id="KAK0475596.1"/>
    </source>
</evidence>
<dbReference type="InterPro" id="IPR036910">
    <property type="entry name" value="HMG_box_dom_sf"/>
</dbReference>
<reference evidence="2" key="1">
    <citation type="submission" date="2023-06" db="EMBL/GenBank/DDBJ databases">
        <authorList>
            <consortium name="Lawrence Berkeley National Laboratory"/>
            <person name="Ahrendt S."/>
            <person name="Sahu N."/>
            <person name="Indic B."/>
            <person name="Wong-Bajracharya J."/>
            <person name="Merenyi Z."/>
            <person name="Ke H.-M."/>
            <person name="Monk M."/>
            <person name="Kocsube S."/>
            <person name="Drula E."/>
            <person name="Lipzen A."/>
            <person name="Balint B."/>
            <person name="Henrissat B."/>
            <person name="Andreopoulos B."/>
            <person name="Martin F.M."/>
            <person name="Harder C.B."/>
            <person name="Rigling D."/>
            <person name="Ford K.L."/>
            <person name="Foster G.D."/>
            <person name="Pangilinan J."/>
            <person name="Papanicolaou A."/>
            <person name="Barry K."/>
            <person name="LaButti K."/>
            <person name="Viragh M."/>
            <person name="Koriabine M."/>
            <person name="Yan M."/>
            <person name="Riley R."/>
            <person name="Champramary S."/>
            <person name="Plett K.L."/>
            <person name="Tsai I.J."/>
            <person name="Slot J."/>
            <person name="Sipos G."/>
            <person name="Plett J."/>
            <person name="Nagy L.G."/>
            <person name="Grigoriev I.V."/>
        </authorList>
    </citation>
    <scope>NUCLEOTIDE SEQUENCE</scope>
    <source>
        <strain evidence="2">HWK02</strain>
    </source>
</reference>
<protein>
    <recommendedName>
        <fullName evidence="4">HMG box domain-containing protein</fullName>
    </recommendedName>
</protein>
<dbReference type="Proteomes" id="UP001175228">
    <property type="component" value="Unassembled WGS sequence"/>
</dbReference>
<name>A0AA39P1H4_9AGAR</name>
<dbReference type="AlphaFoldDB" id="A0AA39P1H4"/>
<dbReference type="SUPFAM" id="SSF47095">
    <property type="entry name" value="HMG-box"/>
    <property type="match status" value="1"/>
</dbReference>
<evidence type="ECO:0000313" key="3">
    <source>
        <dbReference type="Proteomes" id="UP001175228"/>
    </source>
</evidence>
<feature type="compositionally biased region" description="Low complexity" evidence="1">
    <location>
        <begin position="27"/>
        <end position="45"/>
    </location>
</feature>
<gene>
    <name evidence="2" type="ORF">EDD18DRAFT_1089785</name>
</gene>
<proteinExistence type="predicted"/>
<comment type="caution">
    <text evidence="2">The sequence shown here is derived from an EMBL/GenBank/DDBJ whole genome shotgun (WGS) entry which is preliminary data.</text>
</comment>
<evidence type="ECO:0008006" key="4">
    <source>
        <dbReference type="Google" id="ProtNLM"/>
    </source>
</evidence>
<accession>A0AA39P1H4</accession>